<gene>
    <name evidence="2" type="ORF">NDU88_009102</name>
</gene>
<dbReference type="Proteomes" id="UP001066276">
    <property type="component" value="Chromosome 6"/>
</dbReference>
<dbReference type="EMBL" id="JANPWB010000010">
    <property type="protein sequence ID" value="KAJ1142789.1"/>
    <property type="molecule type" value="Genomic_DNA"/>
</dbReference>
<reference evidence="2" key="1">
    <citation type="journal article" date="2022" name="bioRxiv">
        <title>Sequencing and chromosome-scale assembly of the giantPleurodeles waltlgenome.</title>
        <authorList>
            <person name="Brown T."/>
            <person name="Elewa A."/>
            <person name="Iarovenko S."/>
            <person name="Subramanian E."/>
            <person name="Araus A.J."/>
            <person name="Petzold A."/>
            <person name="Susuki M."/>
            <person name="Suzuki K.-i.T."/>
            <person name="Hayashi T."/>
            <person name="Toyoda A."/>
            <person name="Oliveira C."/>
            <person name="Osipova E."/>
            <person name="Leigh N.D."/>
            <person name="Simon A."/>
            <person name="Yun M.H."/>
        </authorList>
    </citation>
    <scope>NUCLEOTIDE SEQUENCE</scope>
    <source>
        <strain evidence="2">20211129_DDA</strain>
        <tissue evidence="2">Liver</tissue>
    </source>
</reference>
<dbReference type="AlphaFoldDB" id="A0AAV7QUT2"/>
<protein>
    <submittedName>
        <fullName evidence="2">Uncharacterized protein</fullName>
    </submittedName>
</protein>
<accession>A0AAV7QUT2</accession>
<evidence type="ECO:0000313" key="3">
    <source>
        <dbReference type="Proteomes" id="UP001066276"/>
    </source>
</evidence>
<evidence type="ECO:0000313" key="2">
    <source>
        <dbReference type="EMBL" id="KAJ1142789.1"/>
    </source>
</evidence>
<proteinExistence type="predicted"/>
<feature type="compositionally biased region" description="Basic and acidic residues" evidence="1">
    <location>
        <begin position="48"/>
        <end position="57"/>
    </location>
</feature>
<feature type="region of interest" description="Disordered" evidence="1">
    <location>
        <begin position="1"/>
        <end position="59"/>
    </location>
</feature>
<comment type="caution">
    <text evidence="2">The sequence shown here is derived from an EMBL/GenBank/DDBJ whole genome shotgun (WGS) entry which is preliminary data.</text>
</comment>
<sequence length="124" mass="13642">MRAGLLASSLRRASEVAETPPPRRSVRIAESPAHRGQSTVRQRRRKSKGLDPSRDNAEPSAQTLKALKWDYSGIQGILETEQSEALWFDAAFLTLSPDDGFVDPMAKCDPNFDHGSFLTTVNSA</sequence>
<keyword evidence="3" id="KW-1185">Reference proteome</keyword>
<name>A0AAV7QUT2_PLEWA</name>
<evidence type="ECO:0000256" key="1">
    <source>
        <dbReference type="SAM" id="MobiDB-lite"/>
    </source>
</evidence>
<organism evidence="2 3">
    <name type="scientific">Pleurodeles waltl</name>
    <name type="common">Iberian ribbed newt</name>
    <dbReference type="NCBI Taxonomy" id="8319"/>
    <lineage>
        <taxon>Eukaryota</taxon>
        <taxon>Metazoa</taxon>
        <taxon>Chordata</taxon>
        <taxon>Craniata</taxon>
        <taxon>Vertebrata</taxon>
        <taxon>Euteleostomi</taxon>
        <taxon>Amphibia</taxon>
        <taxon>Batrachia</taxon>
        <taxon>Caudata</taxon>
        <taxon>Salamandroidea</taxon>
        <taxon>Salamandridae</taxon>
        <taxon>Pleurodelinae</taxon>
        <taxon>Pleurodeles</taxon>
    </lineage>
</organism>